<dbReference type="Gene3D" id="3.30.565.10">
    <property type="entry name" value="Histidine kinase-like ATPase, C-terminal domain"/>
    <property type="match status" value="1"/>
</dbReference>
<dbReference type="AlphaFoldDB" id="A0A1G8BCM5"/>
<evidence type="ECO:0000256" key="6">
    <source>
        <dbReference type="ARBA" id="ARBA00022777"/>
    </source>
</evidence>
<dbReference type="PROSITE" id="PS50109">
    <property type="entry name" value="HIS_KIN"/>
    <property type="match status" value="1"/>
</dbReference>
<organism evidence="11 12">
    <name type="scientific">Aneurinibacillus thermoaerophilus</name>
    <dbReference type="NCBI Taxonomy" id="143495"/>
    <lineage>
        <taxon>Bacteria</taxon>
        <taxon>Bacillati</taxon>
        <taxon>Bacillota</taxon>
        <taxon>Bacilli</taxon>
        <taxon>Bacillales</taxon>
        <taxon>Paenibacillaceae</taxon>
        <taxon>Aneurinibacillus group</taxon>
        <taxon>Aneurinibacillus</taxon>
    </lineage>
</organism>
<reference evidence="11 12" key="1">
    <citation type="submission" date="2016-10" db="EMBL/GenBank/DDBJ databases">
        <authorList>
            <person name="de Groot N.N."/>
        </authorList>
    </citation>
    <scope>NUCLEOTIDE SEQUENCE [LARGE SCALE GENOMIC DNA]</scope>
    <source>
        <strain evidence="11 12">L 420-91</strain>
    </source>
</reference>
<evidence type="ECO:0000256" key="5">
    <source>
        <dbReference type="ARBA" id="ARBA00022741"/>
    </source>
</evidence>
<dbReference type="PANTHER" id="PTHR43065:SF10">
    <property type="entry name" value="PEROXIDE STRESS-ACTIVATED HISTIDINE KINASE MAK3"/>
    <property type="match status" value="1"/>
</dbReference>
<dbReference type="CDD" id="cd00082">
    <property type="entry name" value="HisKA"/>
    <property type="match status" value="1"/>
</dbReference>
<dbReference type="Gene3D" id="1.10.287.130">
    <property type="match status" value="1"/>
</dbReference>
<proteinExistence type="predicted"/>
<keyword evidence="7" id="KW-0067">ATP-binding</keyword>
<evidence type="ECO:0000313" key="12">
    <source>
        <dbReference type="Proteomes" id="UP000198956"/>
    </source>
</evidence>
<keyword evidence="5" id="KW-0547">Nucleotide-binding</keyword>
<evidence type="ECO:0000256" key="2">
    <source>
        <dbReference type="ARBA" id="ARBA00012438"/>
    </source>
</evidence>
<dbReference type="Proteomes" id="UP000198956">
    <property type="component" value="Unassembled WGS sequence"/>
</dbReference>
<dbReference type="GO" id="GO:0005524">
    <property type="term" value="F:ATP binding"/>
    <property type="evidence" value="ECO:0007669"/>
    <property type="project" value="UniProtKB-KW"/>
</dbReference>
<keyword evidence="3" id="KW-0597">Phosphoprotein</keyword>
<dbReference type="InterPro" id="IPR000014">
    <property type="entry name" value="PAS"/>
</dbReference>
<evidence type="ECO:0000259" key="9">
    <source>
        <dbReference type="PROSITE" id="PS50109"/>
    </source>
</evidence>
<dbReference type="PROSITE" id="PS50112">
    <property type="entry name" value="PAS"/>
    <property type="match status" value="1"/>
</dbReference>
<dbReference type="InterPro" id="IPR035965">
    <property type="entry name" value="PAS-like_dom_sf"/>
</dbReference>
<name>A0A1G8BCM5_ANETH</name>
<dbReference type="GO" id="GO:0000155">
    <property type="term" value="F:phosphorelay sensor kinase activity"/>
    <property type="evidence" value="ECO:0007669"/>
    <property type="project" value="InterPro"/>
</dbReference>
<keyword evidence="6" id="KW-0418">Kinase</keyword>
<dbReference type="InterPro" id="IPR036890">
    <property type="entry name" value="HATPase_C_sf"/>
</dbReference>
<dbReference type="Gene3D" id="3.30.450.20">
    <property type="entry name" value="PAS domain"/>
    <property type="match status" value="1"/>
</dbReference>
<dbReference type="EC" id="2.7.13.3" evidence="2"/>
<dbReference type="NCBIfam" id="TIGR00229">
    <property type="entry name" value="sensory_box"/>
    <property type="match status" value="1"/>
</dbReference>
<dbReference type="InterPro" id="IPR003661">
    <property type="entry name" value="HisK_dim/P_dom"/>
</dbReference>
<keyword evidence="8" id="KW-0902">Two-component regulatory system</keyword>
<dbReference type="InterPro" id="IPR004358">
    <property type="entry name" value="Sig_transdc_His_kin-like_C"/>
</dbReference>
<comment type="catalytic activity">
    <reaction evidence="1">
        <text>ATP + protein L-histidine = ADP + protein N-phospho-L-histidine.</text>
        <dbReference type="EC" id="2.7.13.3"/>
    </reaction>
</comment>
<dbReference type="SMART" id="SM00091">
    <property type="entry name" value="PAS"/>
    <property type="match status" value="2"/>
</dbReference>
<dbReference type="PANTHER" id="PTHR43065">
    <property type="entry name" value="SENSOR HISTIDINE KINASE"/>
    <property type="match status" value="1"/>
</dbReference>
<evidence type="ECO:0000256" key="7">
    <source>
        <dbReference type="ARBA" id="ARBA00022840"/>
    </source>
</evidence>
<sequence length="478" mass="53716">MRDKMPGNILQLRMGMDELMCHLHSIPYAAFFFDKEGRVIEANSILLQATGHTYKQIKKKTHYDLFVTKDSFGAWLEHFRIMSEKSNRVPRGLLKLRSGKTCACDILIYSYSFRGEEAHYITLPTIQENTNHSLLSCFYQQIIKNINLGIIILDEDACIAEISEEACKILGVEKCHVINRTIEDAFPGMKEEQGVISSALLKGVTVSDKAYSWFNGNQRFELIVDSNVLRDAAGEITGGYYIFKNVTNMSSLEDKIERSDKLAMIGQIAAGTAHEIRNPLTSINGFLQMIRKSLVEAGMEREKGYTDIMLTEIKRINELVSEFLLLSKQKEIQYKLVDVEQVFMEILPIVENEALLHGVEVLVEKESPLPLVMGDSEMLKQVFLNIAKNGIEAMGGQGTLTIRLFHTDSYVEITIHDTGPGIPPYLADKIFEPFFTTKEEGTGLGLPVCQKIVHDMGGSIRVSNKGYGTIFHVLLPSC</sequence>
<evidence type="ECO:0000256" key="1">
    <source>
        <dbReference type="ARBA" id="ARBA00000085"/>
    </source>
</evidence>
<feature type="domain" description="Histidine kinase" evidence="9">
    <location>
        <begin position="271"/>
        <end position="478"/>
    </location>
</feature>
<dbReference type="InterPro" id="IPR005467">
    <property type="entry name" value="His_kinase_dom"/>
</dbReference>
<feature type="domain" description="PAS" evidence="10">
    <location>
        <begin position="139"/>
        <end position="181"/>
    </location>
</feature>
<dbReference type="InterPro" id="IPR013767">
    <property type="entry name" value="PAS_fold"/>
</dbReference>
<evidence type="ECO:0000313" key="11">
    <source>
        <dbReference type="EMBL" id="SDH30976.1"/>
    </source>
</evidence>
<dbReference type="SMART" id="SM00388">
    <property type="entry name" value="HisKA"/>
    <property type="match status" value="1"/>
</dbReference>
<dbReference type="InterPro" id="IPR003594">
    <property type="entry name" value="HATPase_dom"/>
</dbReference>
<dbReference type="SUPFAM" id="SSF55874">
    <property type="entry name" value="ATPase domain of HSP90 chaperone/DNA topoisomerase II/histidine kinase"/>
    <property type="match status" value="1"/>
</dbReference>
<gene>
    <name evidence="11" type="ORF">SAMN04489735_10197</name>
</gene>
<evidence type="ECO:0000256" key="8">
    <source>
        <dbReference type="ARBA" id="ARBA00023012"/>
    </source>
</evidence>
<dbReference type="PRINTS" id="PR00344">
    <property type="entry name" value="BCTRLSENSOR"/>
</dbReference>
<dbReference type="InterPro" id="IPR036097">
    <property type="entry name" value="HisK_dim/P_sf"/>
</dbReference>
<dbReference type="SMART" id="SM00387">
    <property type="entry name" value="HATPase_c"/>
    <property type="match status" value="1"/>
</dbReference>
<dbReference type="EMBL" id="FNDE01000019">
    <property type="protein sequence ID" value="SDH30976.1"/>
    <property type="molecule type" value="Genomic_DNA"/>
</dbReference>
<evidence type="ECO:0000256" key="3">
    <source>
        <dbReference type="ARBA" id="ARBA00022553"/>
    </source>
</evidence>
<protein>
    <recommendedName>
        <fullName evidence="2">histidine kinase</fullName>
        <ecNumber evidence="2">2.7.13.3</ecNumber>
    </recommendedName>
</protein>
<keyword evidence="4" id="KW-0808">Transferase</keyword>
<dbReference type="Pfam" id="PF00989">
    <property type="entry name" value="PAS"/>
    <property type="match status" value="1"/>
</dbReference>
<dbReference type="SUPFAM" id="SSF55785">
    <property type="entry name" value="PYP-like sensor domain (PAS domain)"/>
    <property type="match status" value="2"/>
</dbReference>
<accession>A0A1G8BCM5</accession>
<dbReference type="Pfam" id="PF00512">
    <property type="entry name" value="HisKA"/>
    <property type="match status" value="1"/>
</dbReference>
<dbReference type="GO" id="GO:0006355">
    <property type="term" value="P:regulation of DNA-templated transcription"/>
    <property type="evidence" value="ECO:0007669"/>
    <property type="project" value="InterPro"/>
</dbReference>
<dbReference type="Pfam" id="PF02518">
    <property type="entry name" value="HATPase_c"/>
    <property type="match status" value="1"/>
</dbReference>
<dbReference type="SUPFAM" id="SSF47384">
    <property type="entry name" value="Homodimeric domain of signal transducing histidine kinase"/>
    <property type="match status" value="1"/>
</dbReference>
<evidence type="ECO:0000256" key="4">
    <source>
        <dbReference type="ARBA" id="ARBA00022679"/>
    </source>
</evidence>
<evidence type="ECO:0000259" key="10">
    <source>
        <dbReference type="PROSITE" id="PS50112"/>
    </source>
</evidence>